<name>A0AA38S4R0_9PEZI</name>
<sequence>MFGSIAFASLLALAWADGTYRTRPDLSPPQLNITTPCSSECNKGYLFVAPFTSYGEPNDHGAMQAAPYILTDTGDLVWSGFTYFSIWAGNFQAARWKGQDVLFSFEGSHNGLHGHGHGHHTFLNQRYYNIRELRAGNHMLSDKHEFIVLDEKTALIQIYHPIQADLTSYGAVDGQTWIVDARFQELDIETGKVLFEWHSLDHVSPNETALSLPEGQAGIGYNSSTAWDYFHINSITKGDDGHYLLSARHASTILKINGTDGSVIWRLGGRHSNFSLGTDVAFGFQHHARYLPGGNETHNVISLFDNSVYGSESAGGGEKEVRLFPFSRGKYIALDHVAKTATLVKAFHPPDDSILAKSQGSLQTLPNGNALINWGSEGQVTEYSPDGEIIFHMFLGSGFLQDKLQNYRAFRYNWTGFSPETPAVLAEADDEGVVRMYVSWNGDTETKTWRFIWMETDAAGTSRKIEKEVSRTGFETACRVGGRAGSISAVQALAVDGKGRVLTISEAVEVKHALSVKGKILSGSSNQEVLTTLEL</sequence>
<proteinExistence type="predicted"/>
<keyword evidence="1" id="KW-0732">Signal</keyword>
<keyword evidence="3" id="KW-1185">Reference proteome</keyword>
<organism evidence="2 3">
    <name type="scientific">Pleurostoma richardsiae</name>
    <dbReference type="NCBI Taxonomy" id="41990"/>
    <lineage>
        <taxon>Eukaryota</taxon>
        <taxon>Fungi</taxon>
        <taxon>Dikarya</taxon>
        <taxon>Ascomycota</taxon>
        <taxon>Pezizomycotina</taxon>
        <taxon>Sordariomycetes</taxon>
        <taxon>Sordariomycetidae</taxon>
        <taxon>Calosphaeriales</taxon>
        <taxon>Pleurostomataceae</taxon>
        <taxon>Pleurostoma</taxon>
    </lineage>
</organism>
<dbReference type="PANTHER" id="PTHR35340:SF9">
    <property type="entry name" value="ASST-DOMAIN-CONTAINING PROTEIN"/>
    <property type="match status" value="1"/>
</dbReference>
<dbReference type="InterPro" id="IPR053143">
    <property type="entry name" value="Arylsulfate_ST"/>
</dbReference>
<dbReference type="InterPro" id="IPR011047">
    <property type="entry name" value="Quinoprotein_ADH-like_sf"/>
</dbReference>
<dbReference type="SUPFAM" id="SSF50998">
    <property type="entry name" value="Quinoprotein alcohol dehydrogenase-like"/>
    <property type="match status" value="1"/>
</dbReference>
<dbReference type="Proteomes" id="UP001174694">
    <property type="component" value="Unassembled WGS sequence"/>
</dbReference>
<comment type="caution">
    <text evidence="2">The sequence shown here is derived from an EMBL/GenBank/DDBJ whole genome shotgun (WGS) entry which is preliminary data.</text>
</comment>
<feature type="signal peptide" evidence="1">
    <location>
        <begin position="1"/>
        <end position="16"/>
    </location>
</feature>
<feature type="chain" id="PRO_5041213925" evidence="1">
    <location>
        <begin position="17"/>
        <end position="535"/>
    </location>
</feature>
<dbReference type="PANTHER" id="PTHR35340">
    <property type="entry name" value="PQQ ENZYME REPEAT PROTEIN-RELATED"/>
    <property type="match status" value="1"/>
</dbReference>
<dbReference type="Pfam" id="PF14269">
    <property type="entry name" value="Arylsulfotran_2"/>
    <property type="match status" value="1"/>
</dbReference>
<evidence type="ECO:0000313" key="3">
    <source>
        <dbReference type="Proteomes" id="UP001174694"/>
    </source>
</evidence>
<accession>A0AA38S4R0</accession>
<evidence type="ECO:0000313" key="2">
    <source>
        <dbReference type="EMBL" id="KAJ9156230.1"/>
    </source>
</evidence>
<evidence type="ECO:0000256" key="1">
    <source>
        <dbReference type="SAM" id="SignalP"/>
    </source>
</evidence>
<dbReference type="EMBL" id="JANBVO010000002">
    <property type="protein sequence ID" value="KAJ9156230.1"/>
    <property type="molecule type" value="Genomic_DNA"/>
</dbReference>
<dbReference type="InterPro" id="IPR039535">
    <property type="entry name" value="ASST-like"/>
</dbReference>
<reference evidence="2" key="1">
    <citation type="submission" date="2022-07" db="EMBL/GenBank/DDBJ databases">
        <title>Fungi with potential for degradation of polypropylene.</title>
        <authorList>
            <person name="Gostincar C."/>
        </authorList>
    </citation>
    <scope>NUCLEOTIDE SEQUENCE</scope>
    <source>
        <strain evidence="2">EXF-13308</strain>
    </source>
</reference>
<protein>
    <submittedName>
        <fullName evidence="2">Arylsulfotransferase, bacteria</fullName>
    </submittedName>
</protein>
<dbReference type="AlphaFoldDB" id="A0AA38S4R0"/>
<gene>
    <name evidence="2" type="ORF">NKR23_g903</name>
</gene>